<dbReference type="EMBL" id="JACRUN010000005">
    <property type="protein sequence ID" value="MBC5835230.1"/>
    <property type="molecule type" value="Genomic_DNA"/>
</dbReference>
<comment type="caution">
    <text evidence="1">The sequence shown here is derived from an EMBL/GenBank/DDBJ whole genome shotgun (WGS) entry which is preliminary data.</text>
</comment>
<gene>
    <name evidence="1" type="ORF">H8R27_10060</name>
</gene>
<proteinExistence type="predicted"/>
<organism evidence="1 2">
    <name type="scientific">Flavobacterium bernardetii</name>
    <dbReference type="NCBI Taxonomy" id="2813823"/>
    <lineage>
        <taxon>Bacteria</taxon>
        <taxon>Pseudomonadati</taxon>
        <taxon>Bacteroidota</taxon>
        <taxon>Flavobacteriia</taxon>
        <taxon>Flavobacteriales</taxon>
        <taxon>Flavobacteriaceae</taxon>
        <taxon>Flavobacterium</taxon>
    </lineage>
</organism>
<evidence type="ECO:0008006" key="3">
    <source>
        <dbReference type="Google" id="ProtNLM"/>
    </source>
</evidence>
<dbReference type="Proteomes" id="UP000605990">
    <property type="component" value="Unassembled WGS sequence"/>
</dbReference>
<sequence length="213" mass="24822">MKKGILTSIIAIFVMVSGYAQNYDFDLLAQYRINVDSYKHDRITYANSKNDSYFLSVTSSNGKLKGVLYDLDKFIMFNYLVNESKVNDEIYFDFVYVDSDTIKYHKSFYGYEFTNEEIKADSISKTIIVNAYEGKKRKKAKMSLEMDMIEAKSNLFPLFRFCCLHPFELLQNLNFSGNYLVKKGKGFTLMGKPVELELVEFRDVKLRLKTSKI</sequence>
<protein>
    <recommendedName>
        <fullName evidence="3">DUF3108 domain-containing protein</fullName>
    </recommendedName>
</protein>
<evidence type="ECO:0000313" key="1">
    <source>
        <dbReference type="EMBL" id="MBC5835230.1"/>
    </source>
</evidence>
<dbReference type="RefSeq" id="WP_166131504.1">
    <property type="nucleotide sequence ID" value="NZ_JAANOQ010000011.1"/>
</dbReference>
<accession>A0ABR7IZL0</accession>
<reference evidence="1 2" key="1">
    <citation type="submission" date="2020-08" db="EMBL/GenBank/DDBJ databases">
        <title>Description of novel Flavobacterium F-408 isolate.</title>
        <authorList>
            <person name="Saticioglu I.B."/>
            <person name="Duman M."/>
            <person name="Altun S."/>
        </authorList>
    </citation>
    <scope>NUCLEOTIDE SEQUENCE [LARGE SCALE GENOMIC DNA]</scope>
    <source>
        <strain evidence="1 2">F-408</strain>
    </source>
</reference>
<name>A0ABR7IZL0_9FLAO</name>
<evidence type="ECO:0000313" key="2">
    <source>
        <dbReference type="Proteomes" id="UP000605990"/>
    </source>
</evidence>
<keyword evidence="2" id="KW-1185">Reference proteome</keyword>